<reference evidence="2" key="1">
    <citation type="journal article" date="2017" name="Nature">
        <title>The sunflower genome provides insights into oil metabolism, flowering and Asterid evolution.</title>
        <authorList>
            <person name="Badouin H."/>
            <person name="Gouzy J."/>
            <person name="Grassa C.J."/>
            <person name="Murat F."/>
            <person name="Staton S.E."/>
            <person name="Cottret L."/>
            <person name="Lelandais-Briere C."/>
            <person name="Owens G.L."/>
            <person name="Carrere S."/>
            <person name="Mayjonade B."/>
            <person name="Legrand L."/>
            <person name="Gill N."/>
            <person name="Kane N.C."/>
            <person name="Bowers J.E."/>
            <person name="Hubner S."/>
            <person name="Bellec A."/>
            <person name="Berard A."/>
            <person name="Berges H."/>
            <person name="Blanchet N."/>
            <person name="Boniface M.C."/>
            <person name="Brunel D."/>
            <person name="Catrice O."/>
            <person name="Chaidir N."/>
            <person name="Claudel C."/>
            <person name="Donnadieu C."/>
            <person name="Faraut T."/>
            <person name="Fievet G."/>
            <person name="Helmstetter N."/>
            <person name="King M."/>
            <person name="Knapp S.J."/>
            <person name="Lai Z."/>
            <person name="Le Paslier M.C."/>
            <person name="Lippi Y."/>
            <person name="Lorenzon L."/>
            <person name="Mandel J.R."/>
            <person name="Marage G."/>
            <person name="Marchand G."/>
            <person name="Marquand E."/>
            <person name="Bret-Mestries E."/>
            <person name="Morien E."/>
            <person name="Nambeesan S."/>
            <person name="Nguyen T."/>
            <person name="Pegot-Espagnet P."/>
            <person name="Pouilly N."/>
            <person name="Raftis F."/>
            <person name="Sallet E."/>
            <person name="Schiex T."/>
            <person name="Thomas J."/>
            <person name="Vandecasteele C."/>
            <person name="Vares D."/>
            <person name="Vear F."/>
            <person name="Vautrin S."/>
            <person name="Crespi M."/>
            <person name="Mangin B."/>
            <person name="Burke J.M."/>
            <person name="Salse J."/>
            <person name="Munos S."/>
            <person name="Vincourt P."/>
            <person name="Rieseberg L.H."/>
            <person name="Langlade N.B."/>
        </authorList>
    </citation>
    <scope>NUCLEOTIDE SEQUENCE [LARGE SCALE GENOMIC DNA]</scope>
    <source>
        <strain evidence="2">cv. SF193</strain>
    </source>
</reference>
<accession>A0A251RQV5</accession>
<sequence length="54" mass="6339">MRMRSPGLPFQRVHQFGRRVVPEVDWDSGNSEVHNPFNREILSFPNVISTEDTR</sequence>
<organism evidence="1 2">
    <name type="scientific">Helianthus annuus</name>
    <name type="common">Common sunflower</name>
    <dbReference type="NCBI Taxonomy" id="4232"/>
    <lineage>
        <taxon>Eukaryota</taxon>
        <taxon>Viridiplantae</taxon>
        <taxon>Streptophyta</taxon>
        <taxon>Embryophyta</taxon>
        <taxon>Tracheophyta</taxon>
        <taxon>Spermatophyta</taxon>
        <taxon>Magnoliopsida</taxon>
        <taxon>eudicotyledons</taxon>
        <taxon>Gunneridae</taxon>
        <taxon>Pentapetalae</taxon>
        <taxon>asterids</taxon>
        <taxon>campanulids</taxon>
        <taxon>Asterales</taxon>
        <taxon>Asteraceae</taxon>
        <taxon>Asteroideae</taxon>
        <taxon>Heliantheae alliance</taxon>
        <taxon>Heliantheae</taxon>
        <taxon>Helianthus</taxon>
    </lineage>
</organism>
<dbReference type="AlphaFoldDB" id="A0A251RQV5"/>
<evidence type="ECO:0000313" key="2">
    <source>
        <dbReference type="Proteomes" id="UP000215914"/>
    </source>
</evidence>
<dbReference type="EMBL" id="CM007906">
    <property type="protein sequence ID" value="OTF86640.1"/>
    <property type="molecule type" value="Genomic_DNA"/>
</dbReference>
<dbReference type="InParanoid" id="A0A251RQV5"/>
<dbReference type="Proteomes" id="UP000215914">
    <property type="component" value="Chromosome 17"/>
</dbReference>
<evidence type="ECO:0000313" key="1">
    <source>
        <dbReference type="EMBL" id="OTF86640.1"/>
    </source>
</evidence>
<protein>
    <submittedName>
        <fullName evidence="1">Uncharacterized protein</fullName>
    </submittedName>
</protein>
<keyword evidence="2" id="KW-1185">Reference proteome</keyword>
<gene>
    <name evidence="1" type="ORF">HannXRQ_Chr17g0552951</name>
</gene>
<name>A0A251RQV5_HELAN</name>
<proteinExistence type="predicted"/>